<dbReference type="GO" id="GO:0005925">
    <property type="term" value="C:focal adhesion"/>
    <property type="evidence" value="ECO:0007669"/>
    <property type="project" value="TreeGrafter"/>
</dbReference>
<dbReference type="GO" id="GO:0007424">
    <property type="term" value="P:open tracheal system development"/>
    <property type="evidence" value="ECO:0007669"/>
    <property type="project" value="UniProtKB-ARBA"/>
</dbReference>
<evidence type="ECO:0000256" key="12">
    <source>
        <dbReference type="ARBA" id="ARBA00022840"/>
    </source>
</evidence>
<dbReference type="SMART" id="SM00326">
    <property type="entry name" value="SH3"/>
    <property type="match status" value="1"/>
</dbReference>
<evidence type="ECO:0000256" key="18">
    <source>
        <dbReference type="ARBA" id="ARBA00051245"/>
    </source>
</evidence>
<reference evidence="28 29" key="1">
    <citation type="submission" date="2020-04" db="EMBL/GenBank/DDBJ databases">
        <authorList>
            <person name="Alioto T."/>
            <person name="Alioto T."/>
            <person name="Gomez Garrido J."/>
        </authorList>
    </citation>
    <scope>NUCLEOTIDE SEQUENCE [LARGE SCALE GENOMIC DNA]</scope>
</reference>
<dbReference type="FunFam" id="1.10.418.10:FF:000015">
    <property type="entry name" value="Parvin beta"/>
    <property type="match status" value="1"/>
</dbReference>
<evidence type="ECO:0000259" key="24">
    <source>
        <dbReference type="PROSITE" id="PS50001"/>
    </source>
</evidence>
<dbReference type="Pfam" id="PF00018">
    <property type="entry name" value="SH3_1"/>
    <property type="match status" value="1"/>
</dbReference>
<comment type="caution">
    <text evidence="28">The sequence shown here is derived from an EMBL/GenBank/DDBJ whole genome shotgun (WGS) entry which is preliminary data.</text>
</comment>
<dbReference type="GO" id="GO:0071963">
    <property type="term" value="P:establishment or maintenance of cell polarity regulating cell shape"/>
    <property type="evidence" value="ECO:0007669"/>
    <property type="project" value="TreeGrafter"/>
</dbReference>
<evidence type="ECO:0000256" key="3">
    <source>
        <dbReference type="ARBA" id="ARBA00005666"/>
    </source>
</evidence>
<feature type="domain" description="SH3" evidence="25">
    <location>
        <begin position="19"/>
        <end position="79"/>
    </location>
</feature>
<comment type="subcellular location">
    <subcellularLocation>
        <location evidence="2">Cytoplasm</location>
        <location evidence="2">Cytoskeleton</location>
    </subcellularLocation>
    <subcellularLocation>
        <location evidence="1">Cytoplasm</location>
        <location evidence="1">Myofibril</location>
        <location evidence="1">Sarcomere</location>
    </subcellularLocation>
</comment>
<evidence type="ECO:0000256" key="17">
    <source>
        <dbReference type="ARBA" id="ARBA00023212"/>
    </source>
</evidence>
<evidence type="ECO:0000256" key="16">
    <source>
        <dbReference type="ARBA" id="ARBA00023203"/>
    </source>
</evidence>
<dbReference type="Proteomes" id="UP000494165">
    <property type="component" value="Unassembled WGS sequence"/>
</dbReference>
<dbReference type="FunFam" id="2.30.30.40:FF:000190">
    <property type="entry name" value="Tyrosine-protein kinase"/>
    <property type="match status" value="1"/>
</dbReference>
<feature type="region of interest" description="Disordered" evidence="23">
    <location>
        <begin position="405"/>
        <end position="437"/>
    </location>
</feature>
<evidence type="ECO:0000259" key="26">
    <source>
        <dbReference type="PROSITE" id="PS50011"/>
    </source>
</evidence>
<evidence type="ECO:0000256" key="21">
    <source>
        <dbReference type="PROSITE-ProRule" id="PRU10141"/>
    </source>
</evidence>
<evidence type="ECO:0000256" key="20">
    <source>
        <dbReference type="PROSITE-ProRule" id="PRU00192"/>
    </source>
</evidence>
<dbReference type="GO" id="GO:0015629">
    <property type="term" value="C:actin cytoskeleton"/>
    <property type="evidence" value="ECO:0007669"/>
    <property type="project" value="TreeGrafter"/>
</dbReference>
<gene>
    <name evidence="28" type="ORF">CLODIP_2_CD09331</name>
</gene>
<evidence type="ECO:0000256" key="23">
    <source>
        <dbReference type="SAM" id="MobiDB-lite"/>
    </source>
</evidence>
<dbReference type="PROSITE" id="PS50011">
    <property type="entry name" value="PROTEIN_KINASE_DOM"/>
    <property type="match status" value="1"/>
</dbReference>
<evidence type="ECO:0000259" key="25">
    <source>
        <dbReference type="PROSITE" id="PS50002"/>
    </source>
</evidence>
<dbReference type="SMART" id="SM00252">
    <property type="entry name" value="SH2"/>
    <property type="match status" value="1"/>
</dbReference>
<name>A0A8S1E1Z0_9INSE</name>
<dbReference type="Pfam" id="PF00307">
    <property type="entry name" value="CH"/>
    <property type="match status" value="2"/>
</dbReference>
<keyword evidence="4 20" id="KW-0728">SH3 domain</keyword>
<dbReference type="CDD" id="cd09934">
    <property type="entry name" value="SH2_Tec_family"/>
    <property type="match status" value="1"/>
</dbReference>
<keyword evidence="14 19" id="KW-0727">SH2 domain</keyword>
<dbReference type="CDD" id="cd11768">
    <property type="entry name" value="SH3_Tec_like"/>
    <property type="match status" value="1"/>
</dbReference>
<dbReference type="InterPro" id="IPR020635">
    <property type="entry name" value="Tyr_kinase_cat_dom"/>
</dbReference>
<dbReference type="Gene3D" id="2.30.30.40">
    <property type="entry name" value="SH3 Domains"/>
    <property type="match status" value="1"/>
</dbReference>
<comment type="similarity">
    <text evidence="3">Belongs to the parvin family.</text>
</comment>
<proteinExistence type="inferred from homology"/>
<dbReference type="InterPro" id="IPR036872">
    <property type="entry name" value="CH_dom_sf"/>
</dbReference>
<dbReference type="OrthoDB" id="2099265at2759"/>
<dbReference type="SUPFAM" id="SSF55550">
    <property type="entry name" value="SH2 domain"/>
    <property type="match status" value="1"/>
</dbReference>
<dbReference type="GO" id="GO:0030017">
    <property type="term" value="C:sarcomere"/>
    <property type="evidence" value="ECO:0007669"/>
    <property type="project" value="UniProtKB-SubCell"/>
</dbReference>
<dbReference type="GO" id="GO:0005524">
    <property type="term" value="F:ATP binding"/>
    <property type="evidence" value="ECO:0007669"/>
    <property type="project" value="UniProtKB-UniRule"/>
</dbReference>
<evidence type="ECO:0000313" key="29">
    <source>
        <dbReference type="Proteomes" id="UP000494165"/>
    </source>
</evidence>
<keyword evidence="12 21" id="KW-0067">ATP-binding</keyword>
<dbReference type="AlphaFoldDB" id="A0A8S1E1Z0"/>
<dbReference type="SMART" id="SM00033">
    <property type="entry name" value="CH"/>
    <property type="match status" value="2"/>
</dbReference>
<dbReference type="FunFam" id="3.30.200.20:FF:000053">
    <property type="entry name" value="Tyrosine-protein kinase"/>
    <property type="match status" value="1"/>
</dbReference>
<dbReference type="PRINTS" id="PR00452">
    <property type="entry name" value="SH3DOMAIN"/>
</dbReference>
<keyword evidence="10" id="KW-0479">Metal-binding</keyword>
<feature type="domain" description="Protein kinase" evidence="26">
    <location>
        <begin position="203"/>
        <end position="478"/>
    </location>
</feature>
<dbReference type="InterPro" id="IPR001245">
    <property type="entry name" value="Ser-Thr/Tyr_kinase_cat_dom"/>
</dbReference>
<evidence type="ECO:0000256" key="2">
    <source>
        <dbReference type="ARBA" id="ARBA00004245"/>
    </source>
</evidence>
<evidence type="ECO:0000256" key="8">
    <source>
        <dbReference type="ARBA" id="ARBA00022737"/>
    </source>
</evidence>
<dbReference type="GO" id="GO:0004715">
    <property type="term" value="F:non-membrane spanning protein tyrosine kinase activity"/>
    <property type="evidence" value="ECO:0007669"/>
    <property type="project" value="UniProtKB-EC"/>
</dbReference>
<dbReference type="GO" id="GO:0008270">
    <property type="term" value="F:zinc ion binding"/>
    <property type="evidence" value="ECO:0007669"/>
    <property type="project" value="UniProtKB-KW"/>
</dbReference>
<feature type="domain" description="Calponin-homology (CH)" evidence="27">
    <location>
        <begin position="866"/>
        <end position="973"/>
    </location>
</feature>
<dbReference type="Gene3D" id="1.10.418.10">
    <property type="entry name" value="Calponin-like domain"/>
    <property type="match status" value="2"/>
</dbReference>
<evidence type="ECO:0000256" key="9">
    <source>
        <dbReference type="ARBA" id="ARBA00022741"/>
    </source>
</evidence>
<feature type="region of interest" description="Disordered" evidence="23">
    <location>
        <begin position="514"/>
        <end position="629"/>
    </location>
</feature>
<dbReference type="Gene3D" id="1.10.510.10">
    <property type="entry name" value="Transferase(Phosphotransferase) domain 1"/>
    <property type="match status" value="1"/>
</dbReference>
<evidence type="ECO:0000256" key="1">
    <source>
        <dbReference type="ARBA" id="ARBA00004204"/>
    </source>
</evidence>
<feature type="compositionally biased region" description="Acidic residues" evidence="23">
    <location>
        <begin position="417"/>
        <end position="426"/>
    </location>
</feature>
<keyword evidence="8" id="KW-0677">Repeat</keyword>
<dbReference type="InterPro" id="IPR000719">
    <property type="entry name" value="Prot_kinase_dom"/>
</dbReference>
<dbReference type="SUPFAM" id="SSF56112">
    <property type="entry name" value="Protein kinase-like (PK-like)"/>
    <property type="match status" value="1"/>
</dbReference>
<dbReference type="PRINTS" id="PR00109">
    <property type="entry name" value="TYRKINASE"/>
</dbReference>
<dbReference type="InterPro" id="IPR008266">
    <property type="entry name" value="Tyr_kinase_AS"/>
</dbReference>
<comment type="similarity">
    <text evidence="22">Belongs to the protein kinase superfamily. Tyr protein kinase family.</text>
</comment>
<dbReference type="CDD" id="cd21304">
    <property type="entry name" value="CH_PARVA_B_rpt1"/>
    <property type="match status" value="1"/>
</dbReference>
<dbReference type="PANTHER" id="PTHR12114:SF4">
    <property type="entry name" value="GH23568P"/>
    <property type="match status" value="1"/>
</dbReference>
<dbReference type="EC" id="2.7.10.2" evidence="22"/>
<keyword evidence="9 21" id="KW-0547">Nucleotide-binding</keyword>
<keyword evidence="11 22" id="KW-0418">Kinase</keyword>
<dbReference type="EMBL" id="CADEPI010000530">
    <property type="protein sequence ID" value="CAB3387039.1"/>
    <property type="molecule type" value="Genomic_DNA"/>
</dbReference>
<dbReference type="InterPro" id="IPR036860">
    <property type="entry name" value="SH2_dom_sf"/>
</dbReference>
<dbReference type="InterPro" id="IPR000980">
    <property type="entry name" value="SH2"/>
</dbReference>
<evidence type="ECO:0000256" key="14">
    <source>
        <dbReference type="ARBA" id="ARBA00022999"/>
    </source>
</evidence>
<evidence type="ECO:0000256" key="10">
    <source>
        <dbReference type="ARBA" id="ARBA00022771"/>
    </source>
</evidence>
<feature type="compositionally biased region" description="Basic and acidic residues" evidence="23">
    <location>
        <begin position="567"/>
        <end position="582"/>
    </location>
</feature>
<keyword evidence="6" id="KW-0344">Guanine-nucleotide releasing factor</keyword>
<feature type="domain" description="Calponin-homology (CH)" evidence="27">
    <location>
        <begin position="697"/>
        <end position="805"/>
    </location>
</feature>
<evidence type="ECO:0000256" key="5">
    <source>
        <dbReference type="ARBA" id="ARBA00022490"/>
    </source>
</evidence>
<keyword evidence="10" id="KW-0862">Zinc</keyword>
<dbReference type="PANTHER" id="PTHR12114">
    <property type="entry name" value="PARVIN"/>
    <property type="match status" value="1"/>
</dbReference>
<comment type="catalytic activity">
    <reaction evidence="18 22">
        <text>L-tyrosyl-[protein] + ATP = O-phospho-L-tyrosyl-[protein] + ADP + H(+)</text>
        <dbReference type="Rhea" id="RHEA:10596"/>
        <dbReference type="Rhea" id="RHEA-COMP:10136"/>
        <dbReference type="Rhea" id="RHEA-COMP:20101"/>
        <dbReference type="ChEBI" id="CHEBI:15378"/>
        <dbReference type="ChEBI" id="CHEBI:30616"/>
        <dbReference type="ChEBI" id="CHEBI:46858"/>
        <dbReference type="ChEBI" id="CHEBI:61978"/>
        <dbReference type="ChEBI" id="CHEBI:456216"/>
        <dbReference type="EC" id="2.7.10.2"/>
    </reaction>
</comment>
<organism evidence="28 29">
    <name type="scientific">Cloeon dipterum</name>
    <dbReference type="NCBI Taxonomy" id="197152"/>
    <lineage>
        <taxon>Eukaryota</taxon>
        <taxon>Metazoa</taxon>
        <taxon>Ecdysozoa</taxon>
        <taxon>Arthropoda</taxon>
        <taxon>Hexapoda</taxon>
        <taxon>Insecta</taxon>
        <taxon>Pterygota</taxon>
        <taxon>Palaeoptera</taxon>
        <taxon>Ephemeroptera</taxon>
        <taxon>Pisciforma</taxon>
        <taxon>Baetidae</taxon>
        <taxon>Cloeon</taxon>
    </lineage>
</organism>
<sequence length="976" mass="110855">MPGGAPGTPSSKAKEKLMIRPKIVVALYPFRAIEGDDLSLERGAEYEVLDDSQEHWWKVKNDQGAIGYIPSNYVKEKELLGLQRYEWYVGDMSRQRAESLLKQEDKEGCFVVRNSSTKGLYTLSLYTKVPHPHVKHYHIKQNMKGEFFLSEKHCCNSIPELVNYHKHNGGGLASRLKASPCNRPVPATAGLSHDKWEIDPMELMLLEELGSGQFGVVRRGKWRGSIDVAVKMMKEGTMSEDDFIDEAKVMTKLQHQNLVQLYGVCSKHRPIYIVTEYMKHGSLLNYLRRHEQTLGGNVGLLLDMCIQVCKGMAYLERHNYIHRDLAARNCLVGSENVVKVADFGLASDNSRDAAVFCMERSFMASFHRTPILSRAFYVLEVKMEKDDQVEKPVVRTLFRQSSVEMRMYPETDQGSSSDEEEQEEEVASSYNQQGNSPNFIFTHAANAVVTNKDEEETDFRPRVVSAVVKREEKPPPATPRRVSSLSNAEFINPIQKRCMGEEDLSKAEKEIKERDAEKLATQQKSNSRDSQNSTSSSANTLERKKVHFVTPLEEKTKPSLVEIIEPSEMRAAHEHEDDERPQNESNISKNETEHAEISYSVGTLKAQEMASPRPKSPRAGNVSAKPEKEESFWEKIGTLGRKKRIKEVQEVQEEGKYAIDSPGNPIAADLPPEEYALDENEERSMITPQSLEDRRLRELIEVLIEWVNDELASQRIIVKNLEEDLYDGQVLHKLIETLTGEYLDVPEVTQSEEGQRQKLNVVLSTANKVLGLPRWSQNKWSVESIHSKNLVAILHLLVALARHFRAPVRLPERVAVQVVVVQKLQGGALAHRTVNEEITSTYDDLGLRGERDAFDTLFDHAPDKLQVVKKSLVTFVNKHLNKLGLEVTDLDTQFHDGVFLVLLMGLLEGFFVPLYAFHNTPHDFDQKVLNVNLAFDLMQDVGLARPKARPEDIVNLDLKSTLRVLYNLFTKYKNLS</sequence>
<dbReference type="PROSITE" id="PS00109">
    <property type="entry name" value="PROTEIN_KINASE_TYR"/>
    <property type="match status" value="1"/>
</dbReference>
<keyword evidence="10" id="KW-0863">Zinc-finger</keyword>
<dbReference type="InterPro" id="IPR036028">
    <property type="entry name" value="SH3-like_dom_sf"/>
</dbReference>
<accession>A0A8S1E1Z0</accession>
<evidence type="ECO:0000256" key="15">
    <source>
        <dbReference type="ARBA" id="ARBA00023137"/>
    </source>
</evidence>
<evidence type="ECO:0000256" key="6">
    <source>
        <dbReference type="ARBA" id="ARBA00022658"/>
    </source>
</evidence>
<evidence type="ECO:0000256" key="7">
    <source>
        <dbReference type="ARBA" id="ARBA00022679"/>
    </source>
</evidence>
<feature type="domain" description="SH2" evidence="24">
    <location>
        <begin position="87"/>
        <end position="185"/>
    </location>
</feature>
<dbReference type="GO" id="GO:0007435">
    <property type="term" value="P:salivary gland morphogenesis"/>
    <property type="evidence" value="ECO:0007669"/>
    <property type="project" value="UniProtKB-ARBA"/>
</dbReference>
<dbReference type="SMART" id="SM00219">
    <property type="entry name" value="TyrKc"/>
    <property type="match status" value="1"/>
</dbReference>
<dbReference type="GO" id="GO:0003779">
    <property type="term" value="F:actin binding"/>
    <property type="evidence" value="ECO:0007669"/>
    <property type="project" value="UniProtKB-KW"/>
</dbReference>
<dbReference type="Pfam" id="PF00017">
    <property type="entry name" value="SH2"/>
    <property type="match status" value="1"/>
</dbReference>
<keyword evidence="5" id="KW-0963">Cytoplasm</keyword>
<evidence type="ECO:0000259" key="27">
    <source>
        <dbReference type="PROSITE" id="PS50021"/>
    </source>
</evidence>
<dbReference type="PROSITE" id="PS50002">
    <property type="entry name" value="SH3"/>
    <property type="match status" value="1"/>
</dbReference>
<dbReference type="PROSITE" id="PS50001">
    <property type="entry name" value="SH2"/>
    <property type="match status" value="1"/>
</dbReference>
<dbReference type="PROSITE" id="PS50021">
    <property type="entry name" value="CH"/>
    <property type="match status" value="2"/>
</dbReference>
<dbReference type="GO" id="GO:0048468">
    <property type="term" value="P:cell development"/>
    <property type="evidence" value="ECO:0007669"/>
    <property type="project" value="UniProtKB-ARBA"/>
</dbReference>
<dbReference type="GO" id="GO:0030031">
    <property type="term" value="P:cell projection assembly"/>
    <property type="evidence" value="ECO:0007669"/>
    <property type="project" value="TreeGrafter"/>
</dbReference>
<feature type="compositionally biased region" description="Low complexity" evidence="23">
    <location>
        <begin position="528"/>
        <end position="539"/>
    </location>
</feature>
<dbReference type="Gene3D" id="3.30.505.10">
    <property type="entry name" value="SH2 domain"/>
    <property type="match status" value="1"/>
</dbReference>
<keyword evidence="7 22" id="KW-0808">Transferase</keyword>
<feature type="region of interest" description="Disordered" evidence="23">
    <location>
        <begin position="466"/>
        <end position="488"/>
    </location>
</feature>
<keyword evidence="17" id="KW-0206">Cytoskeleton</keyword>
<protein>
    <recommendedName>
        <fullName evidence="22">Tyrosine-protein kinase</fullName>
        <ecNumber evidence="22">2.7.10.2</ecNumber>
    </recommendedName>
</protein>
<dbReference type="CDD" id="cd21306">
    <property type="entry name" value="CH_PARVA_B_rpt2"/>
    <property type="match status" value="1"/>
</dbReference>
<keyword evidence="15 22" id="KW-0829">Tyrosine-protein kinase</keyword>
<feature type="binding site" evidence="21">
    <location>
        <position position="231"/>
    </location>
    <ligand>
        <name>ATP</name>
        <dbReference type="ChEBI" id="CHEBI:30616"/>
    </ligand>
</feature>
<dbReference type="GO" id="GO:0005085">
    <property type="term" value="F:guanyl-nucleotide exchange factor activity"/>
    <property type="evidence" value="ECO:0007669"/>
    <property type="project" value="UniProtKB-KW"/>
</dbReference>
<dbReference type="GO" id="GO:0034446">
    <property type="term" value="P:substrate adhesion-dependent cell spreading"/>
    <property type="evidence" value="ECO:0007669"/>
    <property type="project" value="TreeGrafter"/>
</dbReference>
<evidence type="ECO:0000256" key="13">
    <source>
        <dbReference type="ARBA" id="ARBA00022889"/>
    </source>
</evidence>
<dbReference type="SUPFAM" id="SSF47576">
    <property type="entry name" value="Calponin-homology domain, CH-domain"/>
    <property type="match status" value="1"/>
</dbReference>
<keyword evidence="16" id="KW-0009">Actin-binding</keyword>
<dbReference type="FunFam" id="3.30.505.10:FF:000045">
    <property type="entry name" value="Tyrosine-protein kinase"/>
    <property type="match status" value="1"/>
</dbReference>
<dbReference type="InterPro" id="IPR017441">
    <property type="entry name" value="Protein_kinase_ATP_BS"/>
</dbReference>
<dbReference type="SUPFAM" id="SSF50044">
    <property type="entry name" value="SH3-domain"/>
    <property type="match status" value="1"/>
</dbReference>
<evidence type="ECO:0000256" key="22">
    <source>
        <dbReference type="RuleBase" id="RU362096"/>
    </source>
</evidence>
<dbReference type="InterPro" id="IPR001715">
    <property type="entry name" value="CH_dom"/>
</dbReference>
<dbReference type="GO" id="GO:0030036">
    <property type="term" value="P:actin cytoskeleton organization"/>
    <property type="evidence" value="ECO:0007669"/>
    <property type="project" value="InterPro"/>
</dbReference>
<keyword evidence="29" id="KW-1185">Reference proteome</keyword>
<dbReference type="InterPro" id="IPR011009">
    <property type="entry name" value="Kinase-like_dom_sf"/>
</dbReference>
<evidence type="ECO:0000256" key="19">
    <source>
        <dbReference type="PROSITE-ProRule" id="PRU00191"/>
    </source>
</evidence>
<evidence type="ECO:0000256" key="4">
    <source>
        <dbReference type="ARBA" id="ARBA00022443"/>
    </source>
</evidence>
<dbReference type="InterPro" id="IPR028433">
    <property type="entry name" value="Parvin"/>
</dbReference>
<dbReference type="Pfam" id="PF07714">
    <property type="entry name" value="PK_Tyr_Ser-Thr"/>
    <property type="match status" value="1"/>
</dbReference>
<evidence type="ECO:0000313" key="28">
    <source>
        <dbReference type="EMBL" id="CAB3387039.1"/>
    </source>
</evidence>
<dbReference type="PRINTS" id="PR00401">
    <property type="entry name" value="SH2DOMAIN"/>
</dbReference>
<dbReference type="InterPro" id="IPR001452">
    <property type="entry name" value="SH3_domain"/>
</dbReference>
<keyword evidence="13" id="KW-0130">Cell adhesion</keyword>
<dbReference type="GO" id="GO:0002009">
    <property type="term" value="P:morphogenesis of an epithelium"/>
    <property type="evidence" value="ECO:0007669"/>
    <property type="project" value="UniProtKB-ARBA"/>
</dbReference>
<dbReference type="FunFam" id="1.10.418.10:FF:000011">
    <property type="entry name" value="Parvin, beta"/>
    <property type="match status" value="1"/>
</dbReference>
<dbReference type="PROSITE" id="PS00107">
    <property type="entry name" value="PROTEIN_KINASE_ATP"/>
    <property type="match status" value="1"/>
</dbReference>
<dbReference type="Gene3D" id="3.30.200.20">
    <property type="entry name" value="Phosphorylase Kinase, domain 1"/>
    <property type="match status" value="1"/>
</dbReference>
<evidence type="ECO:0000256" key="11">
    <source>
        <dbReference type="ARBA" id="ARBA00022777"/>
    </source>
</evidence>